<dbReference type="Pfam" id="PF02915">
    <property type="entry name" value="Rubrerythrin"/>
    <property type="match status" value="1"/>
</dbReference>
<evidence type="ECO:0000259" key="6">
    <source>
        <dbReference type="PROSITE" id="PS50903"/>
    </source>
</evidence>
<gene>
    <name evidence="8" type="ORF">CSTERTH_12740</name>
</gene>
<dbReference type="EMBL" id="CP014672">
    <property type="protein sequence ID" value="ANW99837.1"/>
    <property type="molecule type" value="Genomic_DNA"/>
</dbReference>
<dbReference type="InterPro" id="IPR012347">
    <property type="entry name" value="Ferritin-like"/>
</dbReference>
<evidence type="ECO:0000313" key="8">
    <source>
        <dbReference type="EMBL" id="ANW99837.1"/>
    </source>
</evidence>
<protein>
    <submittedName>
        <fullName evidence="8">Rubrerythrin</fullName>
    </submittedName>
</protein>
<evidence type="ECO:0000256" key="1">
    <source>
        <dbReference type="ARBA" id="ARBA00001965"/>
    </source>
</evidence>
<evidence type="ECO:0000313" key="9">
    <source>
        <dbReference type="Proteomes" id="UP000092971"/>
    </source>
</evidence>
<dbReference type="SUPFAM" id="SSF47240">
    <property type="entry name" value="Ferritin-like"/>
    <property type="match status" value="1"/>
</dbReference>
<accession>A0A1B1YGE6</accession>
<dbReference type="OrthoDB" id="9799749at2"/>
<dbReference type="GO" id="GO:0016491">
    <property type="term" value="F:oxidoreductase activity"/>
    <property type="evidence" value="ECO:0007669"/>
    <property type="project" value="InterPro"/>
</dbReference>
<dbReference type="InterPro" id="IPR024934">
    <property type="entry name" value="Rubredoxin-like_dom"/>
</dbReference>
<dbReference type="InterPro" id="IPR052364">
    <property type="entry name" value="Rubrerythrin"/>
</dbReference>
<dbReference type="InterPro" id="IPR009040">
    <property type="entry name" value="Ferritin-like_diiron"/>
</dbReference>
<dbReference type="Gene3D" id="2.20.28.10">
    <property type="match status" value="1"/>
</dbReference>
<name>A0A1B1YGE6_THEST</name>
<dbReference type="PANTHER" id="PTHR43865">
    <property type="entry name" value="RUBRERYTHRIN-RELATED"/>
    <property type="match status" value="1"/>
</dbReference>
<dbReference type="InterPro" id="IPR003251">
    <property type="entry name" value="Rr_diiron-bd_dom"/>
</dbReference>
<keyword evidence="3" id="KW-0479">Metal-binding</keyword>
<dbReference type="InterPro" id="IPR048574">
    <property type="entry name" value="RUBY_RBDX"/>
</dbReference>
<dbReference type="InterPro" id="IPR009078">
    <property type="entry name" value="Ferritin-like_SF"/>
</dbReference>
<dbReference type="SUPFAM" id="SSF57802">
    <property type="entry name" value="Rubredoxin-like"/>
    <property type="match status" value="1"/>
</dbReference>
<dbReference type="RefSeq" id="WP_015360285.1">
    <property type="nucleotide sequence ID" value="NZ_CP014672.1"/>
</dbReference>
<dbReference type="PROSITE" id="PS50903">
    <property type="entry name" value="RUBREDOXIN_LIKE"/>
    <property type="match status" value="1"/>
</dbReference>
<keyword evidence="2" id="KW-0813">Transport</keyword>
<comment type="cofactor">
    <cofactor evidence="1">
        <name>Fe(3+)</name>
        <dbReference type="ChEBI" id="CHEBI:29034"/>
    </cofactor>
</comment>
<dbReference type="Proteomes" id="UP000092971">
    <property type="component" value="Chromosome"/>
</dbReference>
<evidence type="ECO:0000259" key="7">
    <source>
        <dbReference type="PROSITE" id="PS50905"/>
    </source>
</evidence>
<feature type="domain" description="Ferritin-like diiron" evidence="7">
    <location>
        <begin position="3"/>
        <end position="153"/>
    </location>
</feature>
<dbReference type="AlphaFoldDB" id="A0A1B1YGE6"/>
<keyword evidence="4" id="KW-0249">Electron transport</keyword>
<dbReference type="NCBIfam" id="NF045767">
    <property type="entry name" value="RuberyRbr"/>
    <property type="match status" value="1"/>
</dbReference>
<evidence type="ECO:0000256" key="2">
    <source>
        <dbReference type="ARBA" id="ARBA00022448"/>
    </source>
</evidence>
<evidence type="ECO:0000256" key="5">
    <source>
        <dbReference type="ARBA" id="ARBA00023004"/>
    </source>
</evidence>
<evidence type="ECO:0000256" key="4">
    <source>
        <dbReference type="ARBA" id="ARBA00022982"/>
    </source>
</evidence>
<dbReference type="PANTHER" id="PTHR43865:SF1">
    <property type="entry name" value="RUBRERYTHRIN-RELATED"/>
    <property type="match status" value="1"/>
</dbReference>
<organism evidence="8 9">
    <name type="scientific">Thermoclostridium stercorarium subsp. thermolacticum DSM 2910</name>
    <dbReference type="NCBI Taxonomy" id="1121336"/>
    <lineage>
        <taxon>Bacteria</taxon>
        <taxon>Bacillati</taxon>
        <taxon>Bacillota</taxon>
        <taxon>Clostridia</taxon>
        <taxon>Eubacteriales</taxon>
        <taxon>Oscillospiraceae</taxon>
        <taxon>Thermoclostridium</taxon>
    </lineage>
</organism>
<dbReference type="CDD" id="cd01041">
    <property type="entry name" value="Rubrerythrin"/>
    <property type="match status" value="1"/>
</dbReference>
<dbReference type="CDD" id="cd00729">
    <property type="entry name" value="rubredoxin_SM"/>
    <property type="match status" value="1"/>
</dbReference>
<dbReference type="Pfam" id="PF21349">
    <property type="entry name" value="RUBY_RBDX"/>
    <property type="match status" value="1"/>
</dbReference>
<dbReference type="Gene3D" id="1.20.1260.10">
    <property type="match status" value="1"/>
</dbReference>
<evidence type="ECO:0000256" key="3">
    <source>
        <dbReference type="ARBA" id="ARBA00022723"/>
    </source>
</evidence>
<proteinExistence type="predicted"/>
<dbReference type="PROSITE" id="PS50905">
    <property type="entry name" value="FERRITIN_LIKE"/>
    <property type="match status" value="1"/>
</dbReference>
<sequence length="198" mass="22678">MKSLKGTKTAENLLKAFAGEGQARNRYTYYAAIAEKEGYKQISNIFLETADHEKEHAKRFFQYLVDGFKDELPTHVTITEASYPVAMGTTLENLKAAAAGEYEEWHDLYAHFAEVAEQEGFPEVAHTFRMVCVSEKMHEARYKKLAENIEKGIVFVRDGKVYWKCINCGYIHEGTEPPQKCPSCGYPKGYFELFVENY</sequence>
<feature type="domain" description="Rubredoxin-like" evidence="6">
    <location>
        <begin position="160"/>
        <end position="194"/>
    </location>
</feature>
<reference evidence="8 9" key="1">
    <citation type="submission" date="2016-02" db="EMBL/GenBank/DDBJ databases">
        <title>Comparison of Clostridium stercorarium subspecies using comparative genomics and transcriptomics.</title>
        <authorList>
            <person name="Schellenberg J."/>
            <person name="Thallinger G."/>
            <person name="Levin D.B."/>
            <person name="Zhang X."/>
            <person name="Alvare G."/>
            <person name="Fristensky B."/>
            <person name="Sparling R."/>
        </authorList>
    </citation>
    <scope>NUCLEOTIDE SEQUENCE [LARGE SCALE GENOMIC DNA]</scope>
    <source>
        <strain evidence="8 9">DSM 2910</strain>
    </source>
</reference>
<keyword evidence="5" id="KW-0408">Iron</keyword>
<dbReference type="GO" id="GO:0005506">
    <property type="term" value="F:iron ion binding"/>
    <property type="evidence" value="ECO:0007669"/>
    <property type="project" value="InterPro"/>
</dbReference>